<feature type="region of interest" description="Disordered" evidence="1">
    <location>
        <begin position="30"/>
        <end position="106"/>
    </location>
</feature>
<name>A0A182QYX2_9DIPT</name>
<accession>A0A182QYX2</accession>
<dbReference type="AlphaFoldDB" id="A0A182QYX2"/>
<evidence type="ECO:0000313" key="2">
    <source>
        <dbReference type="EnsemblMetazoa" id="AFAF019674-PA"/>
    </source>
</evidence>
<keyword evidence="3" id="KW-1185">Reference proteome</keyword>
<evidence type="ECO:0000313" key="3">
    <source>
        <dbReference type="Proteomes" id="UP000075886"/>
    </source>
</evidence>
<feature type="compositionally biased region" description="Acidic residues" evidence="1">
    <location>
        <begin position="36"/>
        <end position="49"/>
    </location>
</feature>
<reference evidence="2" key="2">
    <citation type="submission" date="2020-05" db="UniProtKB">
        <authorList>
            <consortium name="EnsemblMetazoa"/>
        </authorList>
    </citation>
    <scope>IDENTIFICATION</scope>
    <source>
        <strain evidence="2">FAR1</strain>
    </source>
</reference>
<protein>
    <submittedName>
        <fullName evidence="2">Uncharacterized protein</fullName>
    </submittedName>
</protein>
<reference evidence="3" key="1">
    <citation type="submission" date="2014-01" db="EMBL/GenBank/DDBJ databases">
        <title>The Genome Sequence of Anopheles farauti FAR1 (V2).</title>
        <authorList>
            <consortium name="The Broad Institute Genomics Platform"/>
            <person name="Neafsey D.E."/>
            <person name="Besansky N."/>
            <person name="Howell P."/>
            <person name="Walton C."/>
            <person name="Young S.K."/>
            <person name="Zeng Q."/>
            <person name="Gargeya S."/>
            <person name="Fitzgerald M."/>
            <person name="Haas B."/>
            <person name="Abouelleil A."/>
            <person name="Allen A.W."/>
            <person name="Alvarado L."/>
            <person name="Arachchi H.M."/>
            <person name="Berlin A.M."/>
            <person name="Chapman S.B."/>
            <person name="Gainer-Dewar J."/>
            <person name="Goldberg J."/>
            <person name="Griggs A."/>
            <person name="Gujja S."/>
            <person name="Hansen M."/>
            <person name="Howarth C."/>
            <person name="Imamovic A."/>
            <person name="Ireland A."/>
            <person name="Larimer J."/>
            <person name="McCowan C."/>
            <person name="Murphy C."/>
            <person name="Pearson M."/>
            <person name="Poon T.W."/>
            <person name="Priest M."/>
            <person name="Roberts A."/>
            <person name="Saif S."/>
            <person name="Shea T."/>
            <person name="Sisk P."/>
            <person name="Sykes S."/>
            <person name="Wortman J."/>
            <person name="Nusbaum C."/>
            <person name="Birren B."/>
        </authorList>
    </citation>
    <scope>NUCLEOTIDE SEQUENCE [LARGE SCALE GENOMIC DNA]</scope>
    <source>
        <strain evidence="3">FAR1</strain>
    </source>
</reference>
<dbReference type="EnsemblMetazoa" id="AFAF019674-RA">
    <property type="protein sequence ID" value="AFAF019674-PA"/>
    <property type="gene ID" value="AFAF019674"/>
</dbReference>
<organism evidence="2 3">
    <name type="scientific">Anopheles farauti</name>
    <dbReference type="NCBI Taxonomy" id="69004"/>
    <lineage>
        <taxon>Eukaryota</taxon>
        <taxon>Metazoa</taxon>
        <taxon>Ecdysozoa</taxon>
        <taxon>Arthropoda</taxon>
        <taxon>Hexapoda</taxon>
        <taxon>Insecta</taxon>
        <taxon>Pterygota</taxon>
        <taxon>Neoptera</taxon>
        <taxon>Endopterygota</taxon>
        <taxon>Diptera</taxon>
        <taxon>Nematocera</taxon>
        <taxon>Culicoidea</taxon>
        <taxon>Culicidae</taxon>
        <taxon>Anophelinae</taxon>
        <taxon>Anopheles</taxon>
    </lineage>
</organism>
<evidence type="ECO:0000256" key="1">
    <source>
        <dbReference type="SAM" id="MobiDB-lite"/>
    </source>
</evidence>
<dbReference type="Proteomes" id="UP000075886">
    <property type="component" value="Unassembled WGS sequence"/>
</dbReference>
<proteinExistence type="predicted"/>
<dbReference type="VEuPathDB" id="VectorBase:AFAF019674"/>
<dbReference type="EMBL" id="AXCN02000146">
    <property type="status" value="NOT_ANNOTATED_CDS"/>
    <property type="molecule type" value="Genomic_DNA"/>
</dbReference>
<sequence length="106" mass="11770">MRLNDPQIELVHDDPFMGYINEDSAACVEEPTTMPTEEEEEEEEEELDVGENSRSEASFSVRKVASSGRRGKHQPVAGSEEQAGSSITTTTAHDSRQPYVIVLLME</sequence>
<feature type="compositionally biased region" description="Polar residues" evidence="1">
    <location>
        <begin position="82"/>
        <end position="92"/>
    </location>
</feature>